<gene>
    <name evidence="1" type="ORF">EDD32_1184</name>
</gene>
<proteinExistence type="predicted"/>
<comment type="caution">
    <text evidence="1">The sequence shown here is derived from an EMBL/GenBank/DDBJ whole genome shotgun (WGS) entry which is preliminary data.</text>
</comment>
<accession>A0A3N4Z4D5</accession>
<dbReference type="EMBL" id="RKRA01000001">
    <property type="protein sequence ID" value="RPF26734.1"/>
    <property type="molecule type" value="Genomic_DNA"/>
</dbReference>
<name>A0A3N4Z4D5_9MICO</name>
<dbReference type="AlphaFoldDB" id="A0A3N4Z4D5"/>
<protein>
    <submittedName>
        <fullName evidence="1">Uncharacterized protein</fullName>
    </submittedName>
</protein>
<dbReference type="Proteomes" id="UP000280726">
    <property type="component" value="Unassembled WGS sequence"/>
</dbReference>
<evidence type="ECO:0000313" key="1">
    <source>
        <dbReference type="EMBL" id="RPF26734.1"/>
    </source>
</evidence>
<evidence type="ECO:0000313" key="2">
    <source>
        <dbReference type="Proteomes" id="UP000280726"/>
    </source>
</evidence>
<reference evidence="1 2" key="1">
    <citation type="submission" date="2018-11" db="EMBL/GenBank/DDBJ databases">
        <title>Sequencing the genomes of 1000 actinobacteria strains.</title>
        <authorList>
            <person name="Klenk H.-P."/>
        </authorList>
    </citation>
    <scope>NUCLEOTIDE SEQUENCE [LARGE SCALE GENOMIC DNA]</scope>
    <source>
        <strain evidence="1 2">DSM 14418</strain>
    </source>
</reference>
<keyword evidence="2" id="KW-1185">Reference proteome</keyword>
<dbReference type="RefSeq" id="WP_123915743.1">
    <property type="nucleotide sequence ID" value="NZ_RKRA01000001.1"/>
</dbReference>
<organism evidence="1 2">
    <name type="scientific">Georgenia muralis</name>
    <dbReference type="NCBI Taxonomy" id="154117"/>
    <lineage>
        <taxon>Bacteria</taxon>
        <taxon>Bacillati</taxon>
        <taxon>Actinomycetota</taxon>
        <taxon>Actinomycetes</taxon>
        <taxon>Micrococcales</taxon>
        <taxon>Bogoriellaceae</taxon>
        <taxon>Georgenia</taxon>
    </lineage>
</organism>
<sequence>MAVMTVLEIDDVGLVPELTVPQSAEVGAHAGRGLADPAGTDVAARVEVEVDAYADCPRVWCSFADGPAQVLDGFCACCGACDHDCV</sequence>